<feature type="region of interest" description="Disordered" evidence="1">
    <location>
        <begin position="74"/>
        <end position="96"/>
    </location>
</feature>
<dbReference type="EMBL" id="CAXDID020000048">
    <property type="protein sequence ID" value="CAL6003908.1"/>
    <property type="molecule type" value="Genomic_DNA"/>
</dbReference>
<protein>
    <submittedName>
        <fullName evidence="2">Hypothetical_protein</fullName>
    </submittedName>
</protein>
<feature type="compositionally biased region" description="Basic and acidic residues" evidence="1">
    <location>
        <begin position="36"/>
        <end position="52"/>
    </location>
</feature>
<organism evidence="2 3">
    <name type="scientific">Hexamita inflata</name>
    <dbReference type="NCBI Taxonomy" id="28002"/>
    <lineage>
        <taxon>Eukaryota</taxon>
        <taxon>Metamonada</taxon>
        <taxon>Diplomonadida</taxon>
        <taxon>Hexamitidae</taxon>
        <taxon>Hexamitinae</taxon>
        <taxon>Hexamita</taxon>
    </lineage>
</organism>
<keyword evidence="3" id="KW-1185">Reference proteome</keyword>
<feature type="region of interest" description="Disordered" evidence="1">
    <location>
        <begin position="1"/>
        <end position="57"/>
    </location>
</feature>
<comment type="caution">
    <text evidence="2">The sequence shown here is derived from an EMBL/GenBank/DDBJ whole genome shotgun (WGS) entry which is preliminary data.</text>
</comment>
<dbReference type="Proteomes" id="UP001642409">
    <property type="component" value="Unassembled WGS sequence"/>
</dbReference>
<evidence type="ECO:0000313" key="3">
    <source>
        <dbReference type="Proteomes" id="UP001642409"/>
    </source>
</evidence>
<accession>A0ABP1HYH5</accession>
<feature type="compositionally biased region" description="Polar residues" evidence="1">
    <location>
        <begin position="19"/>
        <end position="34"/>
    </location>
</feature>
<sequence length="246" mass="28748">MRSTNNTQRATEIKYYSELDTTSSKTRARTQTPTWRAHEAKTHPESNSREKSSAQTGFEQHDFTCLNASKSPEARCSEAQNSHGRPTEPKKATEPNTKSKSAAFYISGYGVELDCIYIKEIKQNMILHFSKMKSIQLFIMYIRMSESCYYLFSFYDEQIFYVSLSYLTKNFSITDISRMYTTVPCLQRPSLFPLQRPSLFTYRAREKKHFLKSNQIFQYGLKLSQVRPQFGFYNQDSPPLDLIHIF</sequence>
<proteinExistence type="predicted"/>
<gene>
    <name evidence="2" type="ORF">HINF_LOCUS18627</name>
</gene>
<reference evidence="2 3" key="1">
    <citation type="submission" date="2024-07" db="EMBL/GenBank/DDBJ databases">
        <authorList>
            <person name="Akdeniz Z."/>
        </authorList>
    </citation>
    <scope>NUCLEOTIDE SEQUENCE [LARGE SCALE GENOMIC DNA]</scope>
</reference>
<evidence type="ECO:0000313" key="2">
    <source>
        <dbReference type="EMBL" id="CAL6003908.1"/>
    </source>
</evidence>
<evidence type="ECO:0000256" key="1">
    <source>
        <dbReference type="SAM" id="MobiDB-lite"/>
    </source>
</evidence>
<name>A0ABP1HYH5_9EUKA</name>
<feature type="compositionally biased region" description="Polar residues" evidence="1">
    <location>
        <begin position="1"/>
        <end position="10"/>
    </location>
</feature>